<reference evidence="10 11" key="1">
    <citation type="submission" date="2021-01" db="EMBL/GenBank/DDBJ databases">
        <title>WGS of actinomycetes isolated from Thailand.</title>
        <authorList>
            <person name="Thawai C."/>
        </authorList>
    </citation>
    <scope>NUCLEOTIDE SEQUENCE [LARGE SCALE GENOMIC DNA]</scope>
    <source>
        <strain evidence="10 11">LPG 2</strain>
    </source>
</reference>
<dbReference type="RefSeq" id="WP_201944327.1">
    <property type="nucleotide sequence ID" value="NZ_JAERRJ010000002.1"/>
</dbReference>
<name>A0ABS1LZG8_9NOCA</name>
<keyword evidence="11" id="KW-1185">Reference proteome</keyword>
<comment type="pathway">
    <text evidence="1">Amino-acid biosynthesis; L-asparagine biosynthesis; L-asparagine from L-aspartate (L-Gln route): step 1/1.</text>
</comment>
<dbReference type="PANTHER" id="PTHR43284">
    <property type="entry name" value="ASPARAGINE SYNTHETASE (GLUTAMINE-HYDROLYZING)"/>
    <property type="match status" value="1"/>
</dbReference>
<dbReference type="InterPro" id="IPR006426">
    <property type="entry name" value="Asn_synth_AEB"/>
</dbReference>
<dbReference type="GO" id="GO:0004066">
    <property type="term" value="F:asparagine synthase (glutamine-hydrolyzing) activity"/>
    <property type="evidence" value="ECO:0007669"/>
    <property type="project" value="UniProtKB-EC"/>
</dbReference>
<dbReference type="EC" id="6.3.5.4" evidence="3"/>
<proteinExistence type="inferred from homology"/>
<evidence type="ECO:0000259" key="9">
    <source>
        <dbReference type="PROSITE" id="PS51278"/>
    </source>
</evidence>
<evidence type="ECO:0000256" key="2">
    <source>
        <dbReference type="ARBA" id="ARBA00005752"/>
    </source>
</evidence>
<dbReference type="SUPFAM" id="SSF52402">
    <property type="entry name" value="Adenine nucleotide alpha hydrolases-like"/>
    <property type="match status" value="1"/>
</dbReference>
<dbReference type="CDD" id="cd00712">
    <property type="entry name" value="AsnB"/>
    <property type="match status" value="1"/>
</dbReference>
<dbReference type="SUPFAM" id="SSF56235">
    <property type="entry name" value="N-terminal nucleophile aminohydrolases (Ntn hydrolases)"/>
    <property type="match status" value="1"/>
</dbReference>
<evidence type="ECO:0000256" key="8">
    <source>
        <dbReference type="ARBA" id="ARBA00048741"/>
    </source>
</evidence>
<dbReference type="PANTHER" id="PTHR43284:SF1">
    <property type="entry name" value="ASPARAGINE SYNTHETASE"/>
    <property type="match status" value="1"/>
</dbReference>
<dbReference type="Proteomes" id="UP000602198">
    <property type="component" value="Unassembled WGS sequence"/>
</dbReference>
<gene>
    <name evidence="10" type="primary">asnB</name>
    <name evidence="10" type="ORF">JK358_05380</name>
</gene>
<accession>A0ABS1LZG8</accession>
<dbReference type="PROSITE" id="PS51278">
    <property type="entry name" value="GATASE_TYPE_2"/>
    <property type="match status" value="1"/>
</dbReference>
<dbReference type="Pfam" id="PF00733">
    <property type="entry name" value="Asn_synthase"/>
    <property type="match status" value="1"/>
</dbReference>
<dbReference type="PIRSF" id="PIRSF001589">
    <property type="entry name" value="Asn_synthetase_glu-h"/>
    <property type="match status" value="1"/>
</dbReference>
<keyword evidence="4" id="KW-0547">Nucleotide-binding</keyword>
<keyword evidence="5" id="KW-0067">ATP-binding</keyword>
<comment type="similarity">
    <text evidence="2">Belongs to the asparagine synthetase family.</text>
</comment>
<comment type="caution">
    <text evidence="10">The sequence shown here is derived from an EMBL/GenBank/DDBJ whole genome shotgun (WGS) entry which is preliminary data.</text>
</comment>
<evidence type="ECO:0000256" key="4">
    <source>
        <dbReference type="ARBA" id="ARBA00022741"/>
    </source>
</evidence>
<dbReference type="InterPro" id="IPR001962">
    <property type="entry name" value="Asn_synthase"/>
</dbReference>
<dbReference type="InterPro" id="IPR017932">
    <property type="entry name" value="GATase_2_dom"/>
</dbReference>
<dbReference type="CDD" id="cd01991">
    <property type="entry name" value="Asn_synthase_B_C"/>
    <property type="match status" value="1"/>
</dbReference>
<comment type="catalytic activity">
    <reaction evidence="8">
        <text>L-aspartate + L-glutamine + ATP + H2O = L-asparagine + L-glutamate + AMP + diphosphate + H(+)</text>
        <dbReference type="Rhea" id="RHEA:12228"/>
        <dbReference type="ChEBI" id="CHEBI:15377"/>
        <dbReference type="ChEBI" id="CHEBI:15378"/>
        <dbReference type="ChEBI" id="CHEBI:29985"/>
        <dbReference type="ChEBI" id="CHEBI:29991"/>
        <dbReference type="ChEBI" id="CHEBI:30616"/>
        <dbReference type="ChEBI" id="CHEBI:33019"/>
        <dbReference type="ChEBI" id="CHEBI:58048"/>
        <dbReference type="ChEBI" id="CHEBI:58359"/>
        <dbReference type="ChEBI" id="CHEBI:456215"/>
        <dbReference type="EC" id="6.3.5.4"/>
    </reaction>
</comment>
<dbReference type="NCBIfam" id="TIGR01536">
    <property type="entry name" value="asn_synth_AEB"/>
    <property type="match status" value="1"/>
</dbReference>
<keyword evidence="6" id="KW-0028">Amino-acid biosynthesis</keyword>
<dbReference type="Gene3D" id="3.60.20.10">
    <property type="entry name" value="Glutamine Phosphoribosylpyrophosphate, subunit 1, domain 1"/>
    <property type="match status" value="1"/>
</dbReference>
<keyword evidence="10" id="KW-0436">Ligase</keyword>
<dbReference type="Gene3D" id="3.40.50.620">
    <property type="entry name" value="HUPs"/>
    <property type="match status" value="1"/>
</dbReference>
<dbReference type="InterPro" id="IPR051786">
    <property type="entry name" value="ASN_synthetase/amidase"/>
</dbReference>
<dbReference type="EMBL" id="JAERRJ010000002">
    <property type="protein sequence ID" value="MBL1073818.1"/>
    <property type="molecule type" value="Genomic_DNA"/>
</dbReference>
<evidence type="ECO:0000256" key="6">
    <source>
        <dbReference type="ARBA" id="ARBA00022888"/>
    </source>
</evidence>
<dbReference type="Pfam" id="PF13537">
    <property type="entry name" value="GATase_7"/>
    <property type="match status" value="1"/>
</dbReference>
<evidence type="ECO:0000256" key="1">
    <source>
        <dbReference type="ARBA" id="ARBA00005187"/>
    </source>
</evidence>
<protein>
    <recommendedName>
        <fullName evidence="3">asparagine synthase (glutamine-hydrolyzing)</fullName>
        <ecNumber evidence="3">6.3.5.4</ecNumber>
    </recommendedName>
</protein>
<evidence type="ECO:0000256" key="5">
    <source>
        <dbReference type="ARBA" id="ARBA00022840"/>
    </source>
</evidence>
<keyword evidence="6" id="KW-0061">Asparagine biosynthesis</keyword>
<sequence>MCGISGIADFAAAVDPEPVRAMSAIMRHRGPDGAALWSDRNVAFGFQRLAIVDVAHGAQPTADEDDTVRVVCNGEIYNHRELRRALTARGHRMRSGSDAEVIPHLYEEYGDGFVEHLDGDFAIALWDRRKQALVLTRDRVGVKPLFYHRRGSRVVFASEIKGIMASGLCDIAVDPQGSADCLFYGHTIAPHTFWRDIRDLEPGTVATLDASGMRSRRYFTIFERPDPDRPLLTGRAAVEAFGERFTAAVAKRIPDEVRGGVALSGGLDSSAIAAVAARRCGAPLSTASVALVGEIHDETSMSRLVARSLGVGNFEAEMTGARACELLPTSMWHFESPFWYGGVATPFLDLTRRAREQGLTVAMSGDGSDELLAGYDFYRLMKLSSRLDSLKLGALQPMLWQQATRWIGAPGGIDRHITAVAARFEEYTARFGQVPPWIYLWSALDAAVEPALTQPLPAPSALPLPPRHTTLHRQLHFEFSTRIPHWVLPISDRLGMAHGIEVRVPYLDRDVIDLCAEIHPNMLVHRGTEKYVLKRAVADILPKQIVRRRKKPFMTPIAAWYLSGPGADLAGDHLSQAAARKHGLFDPVATERIWRTAVERSGTWEGTAAEWASMSILCTHLVLEQFHPDRVRSAAAQALTTAGAVA</sequence>
<evidence type="ECO:0000313" key="10">
    <source>
        <dbReference type="EMBL" id="MBL1073818.1"/>
    </source>
</evidence>
<organism evidence="10 11">
    <name type="scientific">Nocardia acididurans</name>
    <dbReference type="NCBI Taxonomy" id="2802282"/>
    <lineage>
        <taxon>Bacteria</taxon>
        <taxon>Bacillati</taxon>
        <taxon>Actinomycetota</taxon>
        <taxon>Actinomycetes</taxon>
        <taxon>Mycobacteriales</taxon>
        <taxon>Nocardiaceae</taxon>
        <taxon>Nocardia</taxon>
    </lineage>
</organism>
<evidence type="ECO:0000313" key="11">
    <source>
        <dbReference type="Proteomes" id="UP000602198"/>
    </source>
</evidence>
<evidence type="ECO:0000256" key="7">
    <source>
        <dbReference type="ARBA" id="ARBA00022962"/>
    </source>
</evidence>
<dbReference type="InterPro" id="IPR029055">
    <property type="entry name" value="Ntn_hydrolases_N"/>
</dbReference>
<dbReference type="InterPro" id="IPR014729">
    <property type="entry name" value="Rossmann-like_a/b/a_fold"/>
</dbReference>
<feature type="domain" description="Glutamine amidotransferase type-2" evidence="9">
    <location>
        <begin position="2"/>
        <end position="211"/>
    </location>
</feature>
<evidence type="ECO:0000256" key="3">
    <source>
        <dbReference type="ARBA" id="ARBA00012737"/>
    </source>
</evidence>
<dbReference type="InterPro" id="IPR033738">
    <property type="entry name" value="AsnB_N"/>
</dbReference>
<keyword evidence="7" id="KW-0315">Glutamine amidotransferase</keyword>